<evidence type="ECO:0000313" key="2">
    <source>
        <dbReference type="Proteomes" id="UP000011841"/>
    </source>
</evidence>
<dbReference type="KEGG" id="aol:S58_10580"/>
<proteinExistence type="predicted"/>
<reference evidence="1 2" key="1">
    <citation type="journal article" date="2013" name="Appl. Environ. Microbiol.">
        <title>Genome analysis suggests that the soil oligotrophic bacterium Agromonas oligotrophica (Bradyrhizobium oligotrophicum) is a nitrogen-fixing symbiont of Aeschynomene indica.</title>
        <authorList>
            <person name="Okubo T."/>
            <person name="Fukushima S."/>
            <person name="Itakura M."/>
            <person name="Oshima K."/>
            <person name="Longtonglang A."/>
            <person name="Teaumroong N."/>
            <person name="Mitsui H."/>
            <person name="Hattori M."/>
            <person name="Hattori R."/>
            <person name="Hattori T."/>
            <person name="Minamisawa K."/>
        </authorList>
    </citation>
    <scope>NUCLEOTIDE SEQUENCE [LARGE SCALE GENOMIC DNA]</scope>
    <source>
        <strain evidence="1 2">S58</strain>
    </source>
</reference>
<dbReference type="AlphaFoldDB" id="M4Z243"/>
<keyword evidence="2" id="KW-1185">Reference proteome</keyword>
<dbReference type="HOGENOM" id="CLU_1472534_0_0_5"/>
<protein>
    <submittedName>
        <fullName evidence="1">Uncharacterized protein</fullName>
    </submittedName>
</protein>
<accession>M4Z243</accession>
<name>M4Z243_9BRAD</name>
<sequence length="183" mass="20303">MIARGQDYYLALRLRYEPSVAKLVIVAESPPSSGKYFYDPTGSIKEPLFAALMRQLKATPATKEVGLRDFQSKGWVLVDATYHQVDKLPRDADRDRDALIEGDYPLLVEDLSSLLSDRGVPLILIKANVCRILEPRLTKDGFNVINTGRLVYFPSTGQQKRFEQQFAVVLNSPGRGAGASSVS</sequence>
<dbReference type="EMBL" id="AP012603">
    <property type="protein sequence ID" value="BAM87069.1"/>
    <property type="molecule type" value="Genomic_DNA"/>
</dbReference>
<dbReference type="Proteomes" id="UP000011841">
    <property type="component" value="Chromosome"/>
</dbReference>
<evidence type="ECO:0000313" key="1">
    <source>
        <dbReference type="EMBL" id="BAM87069.1"/>
    </source>
</evidence>
<gene>
    <name evidence="1" type="ORF">S58_10580</name>
</gene>
<organism evidence="1 2">
    <name type="scientific">Bradyrhizobium oligotrophicum S58</name>
    <dbReference type="NCBI Taxonomy" id="1245469"/>
    <lineage>
        <taxon>Bacteria</taxon>
        <taxon>Pseudomonadati</taxon>
        <taxon>Pseudomonadota</taxon>
        <taxon>Alphaproteobacteria</taxon>
        <taxon>Hyphomicrobiales</taxon>
        <taxon>Nitrobacteraceae</taxon>
        <taxon>Bradyrhizobium</taxon>
    </lineage>
</organism>